<protein>
    <submittedName>
        <fullName evidence="2">Uncharacterized protein</fullName>
    </submittedName>
</protein>
<accession>A0ABR2LPI3</accession>
<feature type="region of interest" description="Disordered" evidence="1">
    <location>
        <begin position="123"/>
        <end position="142"/>
    </location>
</feature>
<organism evidence="2 3">
    <name type="scientific">Platanthera guangdongensis</name>
    <dbReference type="NCBI Taxonomy" id="2320717"/>
    <lineage>
        <taxon>Eukaryota</taxon>
        <taxon>Viridiplantae</taxon>
        <taxon>Streptophyta</taxon>
        <taxon>Embryophyta</taxon>
        <taxon>Tracheophyta</taxon>
        <taxon>Spermatophyta</taxon>
        <taxon>Magnoliopsida</taxon>
        <taxon>Liliopsida</taxon>
        <taxon>Asparagales</taxon>
        <taxon>Orchidaceae</taxon>
        <taxon>Orchidoideae</taxon>
        <taxon>Orchideae</taxon>
        <taxon>Orchidinae</taxon>
        <taxon>Platanthera</taxon>
    </lineage>
</organism>
<reference evidence="2 3" key="1">
    <citation type="journal article" date="2022" name="Nat. Plants">
        <title>Genomes of leafy and leafless Platanthera orchids illuminate the evolution of mycoheterotrophy.</title>
        <authorList>
            <person name="Li M.H."/>
            <person name="Liu K.W."/>
            <person name="Li Z."/>
            <person name="Lu H.C."/>
            <person name="Ye Q.L."/>
            <person name="Zhang D."/>
            <person name="Wang J.Y."/>
            <person name="Li Y.F."/>
            <person name="Zhong Z.M."/>
            <person name="Liu X."/>
            <person name="Yu X."/>
            <person name="Liu D.K."/>
            <person name="Tu X.D."/>
            <person name="Liu B."/>
            <person name="Hao Y."/>
            <person name="Liao X.Y."/>
            <person name="Jiang Y.T."/>
            <person name="Sun W.H."/>
            <person name="Chen J."/>
            <person name="Chen Y.Q."/>
            <person name="Ai Y."/>
            <person name="Zhai J.W."/>
            <person name="Wu S.S."/>
            <person name="Zhou Z."/>
            <person name="Hsiao Y.Y."/>
            <person name="Wu W.L."/>
            <person name="Chen Y.Y."/>
            <person name="Lin Y.F."/>
            <person name="Hsu J.L."/>
            <person name="Li C.Y."/>
            <person name="Wang Z.W."/>
            <person name="Zhao X."/>
            <person name="Zhong W.Y."/>
            <person name="Ma X.K."/>
            <person name="Ma L."/>
            <person name="Huang J."/>
            <person name="Chen G.Z."/>
            <person name="Huang M.Z."/>
            <person name="Huang L."/>
            <person name="Peng D.H."/>
            <person name="Luo Y.B."/>
            <person name="Zou S.Q."/>
            <person name="Chen S.P."/>
            <person name="Lan S."/>
            <person name="Tsai W.C."/>
            <person name="Van de Peer Y."/>
            <person name="Liu Z.J."/>
        </authorList>
    </citation>
    <scope>NUCLEOTIDE SEQUENCE [LARGE SCALE GENOMIC DNA]</scope>
    <source>
        <strain evidence="2">Lor288</strain>
    </source>
</reference>
<name>A0ABR2LPI3_9ASPA</name>
<sequence>MEHLLPNFPISKAETNIILHSSVDLGEGSSGLIKSYLGKVGKIRSRQGSALPSLPLHSMRGYFGLFHYHLHLPLLLHRLAIVLLTHFPPLYIRRTAPSLSKTSNSPSCSSYVASPPIPYPSPPPLLPLPSKSGSHAAGGKENHPLLSSTNLAEIPSGKFTIRLGPSRSFDLYIPNLLFFGRSASTTLERSAGFQSSCVAAAMRDLRVENYVVTGMSFMSVWLAAGAVLGWL</sequence>
<evidence type="ECO:0000256" key="1">
    <source>
        <dbReference type="SAM" id="MobiDB-lite"/>
    </source>
</evidence>
<evidence type="ECO:0000313" key="3">
    <source>
        <dbReference type="Proteomes" id="UP001412067"/>
    </source>
</evidence>
<proteinExistence type="predicted"/>
<keyword evidence="3" id="KW-1185">Reference proteome</keyword>
<evidence type="ECO:0000313" key="2">
    <source>
        <dbReference type="EMBL" id="KAK8946173.1"/>
    </source>
</evidence>
<comment type="caution">
    <text evidence="2">The sequence shown here is derived from an EMBL/GenBank/DDBJ whole genome shotgun (WGS) entry which is preliminary data.</text>
</comment>
<gene>
    <name evidence="2" type="ORF">KSP40_PGU016284</name>
</gene>
<dbReference type="Proteomes" id="UP001412067">
    <property type="component" value="Unassembled WGS sequence"/>
</dbReference>
<dbReference type="EMBL" id="JBBWWR010000017">
    <property type="protein sequence ID" value="KAK8946173.1"/>
    <property type="molecule type" value="Genomic_DNA"/>
</dbReference>